<dbReference type="Proteomes" id="UP000179937">
    <property type="component" value="Unassembled WGS sequence"/>
</dbReference>
<dbReference type="Gene3D" id="2.160.20.10">
    <property type="entry name" value="Single-stranded right-handed beta-helix, Pectin lyase-like"/>
    <property type="match status" value="1"/>
</dbReference>
<dbReference type="AlphaFoldDB" id="A0A1S2FTQ3"/>
<reference evidence="1 2" key="1">
    <citation type="submission" date="2016-05" db="EMBL/GenBank/DDBJ databases">
        <title>The evolution of Acinetobacter baumannii in vivo.</title>
        <authorList>
            <person name="Hua X."/>
            <person name="Yu Y."/>
        </authorList>
    </citation>
    <scope>NUCLEOTIDE SEQUENCE [LARGE SCALE GENOMIC DNA]</scope>
    <source>
        <strain evidence="1 2">XH647</strain>
    </source>
</reference>
<dbReference type="EMBL" id="LYKI01000068">
    <property type="protein sequence ID" value="OIG67227.1"/>
    <property type="molecule type" value="Genomic_DNA"/>
</dbReference>
<organism evidence="1 2">
    <name type="scientific">Acinetobacter baumannii</name>
    <dbReference type="NCBI Taxonomy" id="470"/>
    <lineage>
        <taxon>Bacteria</taxon>
        <taxon>Pseudomonadati</taxon>
        <taxon>Pseudomonadota</taxon>
        <taxon>Gammaproteobacteria</taxon>
        <taxon>Moraxellales</taxon>
        <taxon>Moraxellaceae</taxon>
        <taxon>Acinetobacter</taxon>
        <taxon>Acinetobacter calcoaceticus/baumannii complex</taxon>
    </lineage>
</organism>
<evidence type="ECO:0000313" key="1">
    <source>
        <dbReference type="EMBL" id="OIG67227.1"/>
    </source>
</evidence>
<proteinExistence type="predicted"/>
<gene>
    <name evidence="1" type="ORF">A7M90_09355</name>
</gene>
<name>A0A1S2FTQ3_ACIBA</name>
<dbReference type="SUPFAM" id="SSF51126">
    <property type="entry name" value="Pectin lyase-like"/>
    <property type="match status" value="1"/>
</dbReference>
<dbReference type="InterPro" id="IPR012334">
    <property type="entry name" value="Pectin_lyas_fold"/>
</dbReference>
<evidence type="ECO:0000313" key="2">
    <source>
        <dbReference type="Proteomes" id="UP000179937"/>
    </source>
</evidence>
<dbReference type="InterPro" id="IPR011050">
    <property type="entry name" value="Pectin_lyase_fold/virulence"/>
</dbReference>
<dbReference type="RefSeq" id="WP_071211461.1">
    <property type="nucleotide sequence ID" value="NZ_CP077835.1"/>
</dbReference>
<protein>
    <submittedName>
        <fullName evidence="1">Uncharacterized protein</fullName>
    </submittedName>
</protein>
<comment type="caution">
    <text evidence="1">The sequence shown here is derived from an EMBL/GenBank/DDBJ whole genome shotgun (WGS) entry which is preliminary data.</text>
</comment>
<sequence length="95" mass="10594">MTGGIYIQSCNKVVIDGFTCNDQVRVGIEAHDLKEMHLLNYQAKGNPKAASFNNCSNVKVENANIELGTQKNYKLRRTTLALSIKELILKNNIGR</sequence>
<accession>A0A1S2FTQ3</accession>